<feature type="binding site" evidence="5">
    <location>
        <position position="230"/>
    </location>
    <ligand>
        <name>Fe cation</name>
        <dbReference type="ChEBI" id="CHEBI:24875"/>
        <note>catalytic</note>
    </ligand>
</feature>
<dbReference type="Pfam" id="PF03055">
    <property type="entry name" value="RPE65"/>
    <property type="match status" value="1"/>
</dbReference>
<comment type="caution">
    <text evidence="6">The sequence shown here is derived from an EMBL/GenBank/DDBJ whole genome shotgun (WGS) entry which is preliminary data.</text>
</comment>
<evidence type="ECO:0000256" key="5">
    <source>
        <dbReference type="PIRSR" id="PIRSR604294-1"/>
    </source>
</evidence>
<keyword evidence="2 5" id="KW-0479">Metal-binding</keyword>
<accession>A0A8S4Q814</accession>
<comment type="cofactor">
    <cofactor evidence="5">
        <name>Fe(2+)</name>
        <dbReference type="ChEBI" id="CHEBI:29033"/>
    </cofactor>
    <text evidence="5">Binds 1 Fe(2+) ion per subunit.</text>
</comment>
<evidence type="ECO:0000256" key="4">
    <source>
        <dbReference type="ARBA" id="ARBA00023004"/>
    </source>
</evidence>
<dbReference type="InterPro" id="IPR004294">
    <property type="entry name" value="Carotenoid_Oase"/>
</dbReference>
<keyword evidence="4 5" id="KW-0408">Iron</keyword>
<evidence type="ECO:0000256" key="3">
    <source>
        <dbReference type="ARBA" id="ARBA00023002"/>
    </source>
</evidence>
<sequence>TDHKLSCSQPTKLNKQGYYFNAKMWVSWLVVLTMLQQCTLGNARRKRTIEDKNLGLLFKSAPEMYEDFPLEAQKPIPHWLQGQLFRNGPGQFEMGDRKVHHIYDAFCKITSFKLLGNKTILYTSKFVGTGYYRDSKRLDTIAPYMMFDGAEPPFSTVESMEALLHGIDNPITSVYQLGDNSADFVAVGDFYELYKLDKQSLETIEKVEPELPGRSSVLSLLPIPLPSCGHPLKEYNAETFINFVSELSVIPFVDNTISIVRMFNAKKREVISRFKVDRIPYMHSFGLTPSHVILFGAPMYVLTYKILETINPSQSLEWVKSEPTTFYVINIKTGNVQIMKTETVFGMHHVNSYHVKPHIVRMDFITYPDLEFTKSMTLDI</sequence>
<dbReference type="GO" id="GO:0003834">
    <property type="term" value="F:beta-carotene 15,15'-dioxygenase activity"/>
    <property type="evidence" value="ECO:0007669"/>
    <property type="project" value="TreeGrafter"/>
</dbReference>
<evidence type="ECO:0000313" key="7">
    <source>
        <dbReference type="Proteomes" id="UP000749559"/>
    </source>
</evidence>
<gene>
    <name evidence="6" type="ORF">OFUS_LOCUS25742</name>
</gene>
<feature type="non-terminal residue" evidence="6">
    <location>
        <position position="380"/>
    </location>
</feature>
<feature type="binding site" evidence="5">
    <location>
        <position position="283"/>
    </location>
    <ligand>
        <name>Fe cation</name>
        <dbReference type="ChEBI" id="CHEBI:24875"/>
        <note>catalytic</note>
    </ligand>
</feature>
<comment type="similarity">
    <text evidence="1">Belongs to the carotenoid oxygenase family.</text>
</comment>
<evidence type="ECO:0000256" key="1">
    <source>
        <dbReference type="ARBA" id="ARBA00006787"/>
    </source>
</evidence>
<reference evidence="6" key="1">
    <citation type="submission" date="2022-03" db="EMBL/GenBank/DDBJ databases">
        <authorList>
            <person name="Martin C."/>
        </authorList>
    </citation>
    <scope>NUCLEOTIDE SEQUENCE</scope>
</reference>
<keyword evidence="7" id="KW-1185">Reference proteome</keyword>
<evidence type="ECO:0000313" key="6">
    <source>
        <dbReference type="EMBL" id="CAH1802020.1"/>
    </source>
</evidence>
<feature type="binding site" evidence="5">
    <location>
        <position position="348"/>
    </location>
    <ligand>
        <name>Fe cation</name>
        <dbReference type="ChEBI" id="CHEBI:24875"/>
        <note>catalytic</note>
    </ligand>
</feature>
<dbReference type="Proteomes" id="UP000749559">
    <property type="component" value="Unassembled WGS sequence"/>
</dbReference>
<dbReference type="GO" id="GO:0042574">
    <property type="term" value="P:retinal metabolic process"/>
    <property type="evidence" value="ECO:0007669"/>
    <property type="project" value="TreeGrafter"/>
</dbReference>
<dbReference type="EMBL" id="CAIIXF020000012">
    <property type="protein sequence ID" value="CAH1802020.1"/>
    <property type="molecule type" value="Genomic_DNA"/>
</dbReference>
<dbReference type="AlphaFoldDB" id="A0A8S4Q814"/>
<evidence type="ECO:0000256" key="2">
    <source>
        <dbReference type="ARBA" id="ARBA00022723"/>
    </source>
</evidence>
<dbReference type="GO" id="GO:0016121">
    <property type="term" value="P:carotene catabolic process"/>
    <property type="evidence" value="ECO:0007669"/>
    <property type="project" value="TreeGrafter"/>
</dbReference>
<proteinExistence type="inferred from homology"/>
<organism evidence="6 7">
    <name type="scientific">Owenia fusiformis</name>
    <name type="common">Polychaete worm</name>
    <dbReference type="NCBI Taxonomy" id="6347"/>
    <lineage>
        <taxon>Eukaryota</taxon>
        <taxon>Metazoa</taxon>
        <taxon>Spiralia</taxon>
        <taxon>Lophotrochozoa</taxon>
        <taxon>Annelida</taxon>
        <taxon>Polychaeta</taxon>
        <taxon>Sedentaria</taxon>
        <taxon>Canalipalpata</taxon>
        <taxon>Sabellida</taxon>
        <taxon>Oweniida</taxon>
        <taxon>Oweniidae</taxon>
        <taxon>Owenia</taxon>
    </lineage>
</organism>
<dbReference type="OrthoDB" id="407010at2759"/>
<dbReference type="GO" id="GO:0046872">
    <property type="term" value="F:metal ion binding"/>
    <property type="evidence" value="ECO:0007669"/>
    <property type="project" value="UniProtKB-KW"/>
</dbReference>
<dbReference type="PANTHER" id="PTHR10543:SF24">
    <property type="entry name" value="CAROTENOID ISOMEROOXYGENASE"/>
    <property type="match status" value="1"/>
</dbReference>
<keyword evidence="3" id="KW-0560">Oxidoreductase</keyword>
<name>A0A8S4Q814_OWEFU</name>
<dbReference type="GO" id="GO:0010436">
    <property type="term" value="F:carotenoid dioxygenase activity"/>
    <property type="evidence" value="ECO:0007669"/>
    <property type="project" value="TreeGrafter"/>
</dbReference>
<feature type="non-terminal residue" evidence="6">
    <location>
        <position position="1"/>
    </location>
</feature>
<protein>
    <submittedName>
        <fullName evidence="6">Uncharacterized protein</fullName>
    </submittedName>
</protein>
<dbReference type="PANTHER" id="PTHR10543">
    <property type="entry name" value="BETA-CAROTENE DIOXYGENASE"/>
    <property type="match status" value="1"/>
</dbReference>